<dbReference type="InterPro" id="IPR003594">
    <property type="entry name" value="HATPase_dom"/>
</dbReference>
<dbReference type="Proteomes" id="UP000636264">
    <property type="component" value="Unassembled WGS sequence"/>
</dbReference>
<dbReference type="CDD" id="cd16917">
    <property type="entry name" value="HATPase_UhpB-NarQ-NarX-like"/>
    <property type="match status" value="1"/>
</dbReference>
<dbReference type="AlphaFoldDB" id="A0A916RCL4"/>
<keyword evidence="3" id="KW-0808">Transferase</keyword>
<dbReference type="InterPro" id="IPR011712">
    <property type="entry name" value="Sig_transdc_His_kin_sub3_dim/P"/>
</dbReference>
<evidence type="ECO:0000256" key="3">
    <source>
        <dbReference type="ARBA" id="ARBA00022679"/>
    </source>
</evidence>
<evidence type="ECO:0000256" key="6">
    <source>
        <dbReference type="SAM" id="Coils"/>
    </source>
</evidence>
<dbReference type="EMBL" id="BMIF01000001">
    <property type="protein sequence ID" value="GGA51046.1"/>
    <property type="molecule type" value="Genomic_DNA"/>
</dbReference>
<evidence type="ECO:0000256" key="4">
    <source>
        <dbReference type="ARBA" id="ARBA00022777"/>
    </source>
</evidence>
<dbReference type="Gene3D" id="1.20.5.1930">
    <property type="match status" value="1"/>
</dbReference>
<dbReference type="SUPFAM" id="SSF55874">
    <property type="entry name" value="ATPase domain of HSP90 chaperone/DNA topoisomerase II/histidine kinase"/>
    <property type="match status" value="1"/>
</dbReference>
<comment type="caution">
    <text evidence="8">The sequence shown here is derived from an EMBL/GenBank/DDBJ whole genome shotgun (WGS) entry which is preliminary data.</text>
</comment>
<evidence type="ECO:0000256" key="1">
    <source>
        <dbReference type="ARBA" id="ARBA00004370"/>
    </source>
</evidence>
<gene>
    <name evidence="8" type="ORF">GCM10011385_00360</name>
</gene>
<dbReference type="Gene3D" id="6.10.340.10">
    <property type="match status" value="1"/>
</dbReference>
<dbReference type="Pfam" id="PF07730">
    <property type="entry name" value="HisKA_3"/>
    <property type="match status" value="1"/>
</dbReference>
<keyword evidence="2" id="KW-0597">Phosphoprotein</keyword>
<dbReference type="Pfam" id="PF00672">
    <property type="entry name" value="HAMP"/>
    <property type="match status" value="1"/>
</dbReference>
<dbReference type="PROSITE" id="PS50885">
    <property type="entry name" value="HAMP"/>
    <property type="match status" value="1"/>
</dbReference>
<reference evidence="8" key="2">
    <citation type="submission" date="2020-09" db="EMBL/GenBank/DDBJ databases">
        <authorList>
            <person name="Sun Q."/>
            <person name="Zhou Y."/>
        </authorList>
    </citation>
    <scope>NUCLEOTIDE SEQUENCE</scope>
    <source>
        <strain evidence="8">CGMCC 1.15320</strain>
    </source>
</reference>
<evidence type="ECO:0000313" key="8">
    <source>
        <dbReference type="EMBL" id="GGA51046.1"/>
    </source>
</evidence>
<keyword evidence="4 8" id="KW-0418">Kinase</keyword>
<dbReference type="PANTHER" id="PTHR24421:SF58">
    <property type="entry name" value="SIGNAL TRANSDUCTION HISTIDINE-PROTEIN KINASE_PHOSPHATASE UHPB"/>
    <property type="match status" value="1"/>
</dbReference>
<reference evidence="8" key="1">
    <citation type="journal article" date="2014" name="Int. J. Syst. Evol. Microbiol.">
        <title>Complete genome sequence of Corynebacterium casei LMG S-19264T (=DSM 44701T), isolated from a smear-ripened cheese.</title>
        <authorList>
            <consortium name="US DOE Joint Genome Institute (JGI-PGF)"/>
            <person name="Walter F."/>
            <person name="Albersmeier A."/>
            <person name="Kalinowski J."/>
            <person name="Ruckert C."/>
        </authorList>
    </citation>
    <scope>NUCLEOTIDE SEQUENCE</scope>
    <source>
        <strain evidence="8">CGMCC 1.15320</strain>
    </source>
</reference>
<dbReference type="CDD" id="cd06225">
    <property type="entry name" value="HAMP"/>
    <property type="match status" value="1"/>
</dbReference>
<proteinExistence type="predicted"/>
<feature type="coiled-coil region" evidence="6">
    <location>
        <begin position="176"/>
        <end position="203"/>
    </location>
</feature>
<comment type="subcellular location">
    <subcellularLocation>
        <location evidence="1">Membrane</location>
    </subcellularLocation>
</comment>
<dbReference type="PANTHER" id="PTHR24421">
    <property type="entry name" value="NITRATE/NITRITE SENSOR PROTEIN NARX-RELATED"/>
    <property type="match status" value="1"/>
</dbReference>
<keyword evidence="6" id="KW-0175">Coiled coil</keyword>
<feature type="domain" description="HAMP" evidence="7">
    <location>
        <begin position="136"/>
        <end position="188"/>
    </location>
</feature>
<dbReference type="GO" id="GO:0046983">
    <property type="term" value="F:protein dimerization activity"/>
    <property type="evidence" value="ECO:0007669"/>
    <property type="project" value="InterPro"/>
</dbReference>
<evidence type="ECO:0000259" key="7">
    <source>
        <dbReference type="PROSITE" id="PS50885"/>
    </source>
</evidence>
<dbReference type="Gene3D" id="3.30.565.10">
    <property type="entry name" value="Histidine kinase-like ATPase, C-terminal domain"/>
    <property type="match status" value="1"/>
</dbReference>
<evidence type="ECO:0000256" key="5">
    <source>
        <dbReference type="ARBA" id="ARBA00023012"/>
    </source>
</evidence>
<dbReference type="GO" id="GO:0000155">
    <property type="term" value="F:phosphorelay sensor kinase activity"/>
    <property type="evidence" value="ECO:0007669"/>
    <property type="project" value="InterPro"/>
</dbReference>
<dbReference type="SMART" id="SM00304">
    <property type="entry name" value="HAMP"/>
    <property type="match status" value="1"/>
</dbReference>
<dbReference type="GO" id="GO:0016020">
    <property type="term" value="C:membrane"/>
    <property type="evidence" value="ECO:0007669"/>
    <property type="project" value="UniProtKB-SubCell"/>
</dbReference>
<name>A0A916RCL4_9HYPH</name>
<keyword evidence="5" id="KW-0902">Two-component regulatory system</keyword>
<dbReference type="SMART" id="SM00387">
    <property type="entry name" value="HATPase_c"/>
    <property type="match status" value="1"/>
</dbReference>
<dbReference type="InterPro" id="IPR003660">
    <property type="entry name" value="HAMP_dom"/>
</dbReference>
<dbReference type="InterPro" id="IPR036890">
    <property type="entry name" value="HATPase_C_sf"/>
</dbReference>
<accession>A0A916RCL4</accession>
<evidence type="ECO:0000313" key="9">
    <source>
        <dbReference type="Proteomes" id="UP000636264"/>
    </source>
</evidence>
<keyword evidence="9" id="KW-1185">Reference proteome</keyword>
<organism evidence="8 9">
    <name type="scientific">Nitratireductor aestuarii</name>
    <dbReference type="NCBI Taxonomy" id="1735103"/>
    <lineage>
        <taxon>Bacteria</taxon>
        <taxon>Pseudomonadati</taxon>
        <taxon>Pseudomonadota</taxon>
        <taxon>Alphaproteobacteria</taxon>
        <taxon>Hyphomicrobiales</taxon>
        <taxon>Phyllobacteriaceae</taxon>
        <taxon>Nitratireductor</taxon>
    </lineage>
</organism>
<protein>
    <submittedName>
        <fullName evidence="8">Sensor histidine kinase</fullName>
    </submittedName>
</protein>
<dbReference type="Pfam" id="PF02518">
    <property type="entry name" value="HATPase_c"/>
    <property type="match status" value="1"/>
</dbReference>
<dbReference type="InterPro" id="IPR050482">
    <property type="entry name" value="Sensor_HK_TwoCompSys"/>
</dbReference>
<evidence type="ECO:0000256" key="2">
    <source>
        <dbReference type="ARBA" id="ARBA00022553"/>
    </source>
</evidence>
<sequence length="436" mass="47743">MRLAERFVLETMARTPQEANGAAVLEALAKELGELRHVRVITTTLGGGRFSVLPMADAAHLNDTRQVPAWFSKLVQVEDIRRELRIGMGSRQIGSVILLGYAGDELAEVWEESKNLAGIALAFNIAVAAILYFALGRVLQPLTSLAKGLQELERGQFQHRLVRPGVPELADIAGRFNALAERLAGAKADNERLTRRLITVQDDERRHIANELHDEIGPCLFGLKANIASLEQLVDQRAHPSADRMRDRIAALGDISDQIQMLNRRLLSRIRPMALGHVPLAELVSGLVADFERVDAHPRISLSVGSVAPSYGDSIDLTVYRCIQEGITNAKRHSEAQAINVRLAEQLVNRSGPDDAEQGAFALKITVEDDGSGFPPGKPWGFGLTGMDERVRALGGTLRIVERAEGGTRLEVAIPLDDNRRQVAFADHSETGSRQQ</sequence>